<protein>
    <recommendedName>
        <fullName evidence="4">Corrinoid adenosyltransferase</fullName>
        <ecNumber evidence="4">2.5.1.17</ecNumber>
    </recommendedName>
    <alternativeName>
        <fullName evidence="4">Cob(II)alamin adenosyltransferase</fullName>
    </alternativeName>
    <alternativeName>
        <fullName evidence="4">Cob(II)yrinic acid a,c-diamide adenosyltransferase</fullName>
    </alternativeName>
    <alternativeName>
        <fullName evidence="4">Cobinamide/cobalamin adenosyltransferase</fullName>
    </alternativeName>
</protein>
<evidence type="ECO:0000256" key="3">
    <source>
        <dbReference type="ARBA" id="ARBA00022840"/>
    </source>
</evidence>
<evidence type="ECO:0000256" key="1">
    <source>
        <dbReference type="ARBA" id="ARBA00022679"/>
    </source>
</evidence>
<dbReference type="NCBIfam" id="TIGR00636">
    <property type="entry name" value="PduO_Nterm"/>
    <property type="match status" value="1"/>
</dbReference>
<name>A0ABR4YHK8_9BACT</name>
<keyword evidence="1 4" id="KW-0808">Transferase</keyword>
<dbReference type="SUPFAM" id="SSF89028">
    <property type="entry name" value="Cobalamin adenosyltransferase-like"/>
    <property type="match status" value="1"/>
</dbReference>
<evidence type="ECO:0000256" key="4">
    <source>
        <dbReference type="RuleBase" id="RU366026"/>
    </source>
</evidence>
<evidence type="ECO:0000313" key="7">
    <source>
        <dbReference type="Proteomes" id="UP000030889"/>
    </source>
</evidence>
<sequence>MKIYTKGGDQGSTSLIGGERVPKYDVRVEAYGSIDELSAQTAMLRDMLNGEDVTQFDDDLIVISRLLMHTESLMALGHGSEDKVKDLNGADIGFLEKRIDEISAVLPPIERFTLPGGHIVVSQAHICRTVCRRAERQACRAAAQYPISSNALMFLNRLSDYFYVLGRRLAMLLGAEEILWEP</sequence>
<comment type="catalytic activity">
    <reaction evidence="4">
        <text>2 cob(II)alamin + reduced [electron-transfer flavoprotein] + 2 ATP = 2 adenosylcob(III)alamin + 2 triphosphate + oxidized [electron-transfer flavoprotein] + 3 H(+)</text>
        <dbReference type="Rhea" id="RHEA:28671"/>
        <dbReference type="Rhea" id="RHEA-COMP:10685"/>
        <dbReference type="Rhea" id="RHEA-COMP:10686"/>
        <dbReference type="ChEBI" id="CHEBI:15378"/>
        <dbReference type="ChEBI" id="CHEBI:16304"/>
        <dbReference type="ChEBI" id="CHEBI:18036"/>
        <dbReference type="ChEBI" id="CHEBI:18408"/>
        <dbReference type="ChEBI" id="CHEBI:30616"/>
        <dbReference type="ChEBI" id="CHEBI:57692"/>
        <dbReference type="ChEBI" id="CHEBI:58307"/>
        <dbReference type="EC" id="2.5.1.17"/>
    </reaction>
</comment>
<keyword evidence="2 4" id="KW-0547">Nucleotide-binding</keyword>
<dbReference type="InterPro" id="IPR029499">
    <property type="entry name" value="PduO-typ"/>
</dbReference>
<evidence type="ECO:0000256" key="2">
    <source>
        <dbReference type="ARBA" id="ARBA00022741"/>
    </source>
</evidence>
<comment type="similarity">
    <text evidence="4">Belongs to the Cob(I)alamin adenosyltransferase family.</text>
</comment>
<dbReference type="Pfam" id="PF01923">
    <property type="entry name" value="Cob_adeno_trans"/>
    <property type="match status" value="1"/>
</dbReference>
<dbReference type="EMBL" id="JRGF01000010">
    <property type="protein sequence ID" value="KHE41594.1"/>
    <property type="molecule type" value="Genomic_DNA"/>
</dbReference>
<feature type="domain" description="Cobalamin adenosyltransferase-like" evidence="5">
    <location>
        <begin position="3"/>
        <end position="168"/>
    </location>
</feature>
<organism evidence="6 7">
    <name type="scientific">Alistipes inops</name>
    <dbReference type="NCBI Taxonomy" id="1501391"/>
    <lineage>
        <taxon>Bacteria</taxon>
        <taxon>Pseudomonadati</taxon>
        <taxon>Bacteroidota</taxon>
        <taxon>Bacteroidia</taxon>
        <taxon>Bacteroidales</taxon>
        <taxon>Rikenellaceae</taxon>
        <taxon>Alistipes</taxon>
    </lineage>
</organism>
<comment type="catalytic activity">
    <reaction evidence="4">
        <text>2 cob(II)yrinate a,c diamide + reduced [electron-transfer flavoprotein] + 2 ATP = 2 adenosylcob(III)yrinate a,c-diamide + 2 triphosphate + oxidized [electron-transfer flavoprotein] + 3 H(+)</text>
        <dbReference type="Rhea" id="RHEA:11528"/>
        <dbReference type="Rhea" id="RHEA-COMP:10685"/>
        <dbReference type="Rhea" id="RHEA-COMP:10686"/>
        <dbReference type="ChEBI" id="CHEBI:15378"/>
        <dbReference type="ChEBI" id="CHEBI:18036"/>
        <dbReference type="ChEBI" id="CHEBI:30616"/>
        <dbReference type="ChEBI" id="CHEBI:57692"/>
        <dbReference type="ChEBI" id="CHEBI:58307"/>
        <dbReference type="ChEBI" id="CHEBI:58503"/>
        <dbReference type="ChEBI" id="CHEBI:58537"/>
        <dbReference type="EC" id="2.5.1.17"/>
    </reaction>
</comment>
<dbReference type="InterPro" id="IPR016030">
    <property type="entry name" value="CblAdoTrfase-like"/>
</dbReference>
<dbReference type="PANTHER" id="PTHR12213:SF0">
    <property type="entry name" value="CORRINOID ADENOSYLTRANSFERASE MMAB"/>
    <property type="match status" value="1"/>
</dbReference>
<evidence type="ECO:0000259" key="5">
    <source>
        <dbReference type="Pfam" id="PF01923"/>
    </source>
</evidence>
<evidence type="ECO:0000313" key="6">
    <source>
        <dbReference type="EMBL" id="KHE41594.1"/>
    </source>
</evidence>
<gene>
    <name evidence="6" type="ORF">LG35_08425</name>
</gene>
<accession>A0ABR4YHK8</accession>
<keyword evidence="3 4" id="KW-0067">ATP-binding</keyword>
<dbReference type="Gene3D" id="1.20.1200.10">
    <property type="entry name" value="Cobalamin adenosyltransferase-like"/>
    <property type="match status" value="1"/>
</dbReference>
<dbReference type="EC" id="2.5.1.17" evidence="4"/>
<reference evidence="6 7" key="1">
    <citation type="submission" date="2014-09" db="EMBL/GenBank/DDBJ databases">
        <title>Alistipes sp. 627, sp. nov., a novel member of the family Rikenellaceae isolated from human faeces.</title>
        <authorList>
            <person name="Shkoporov A.N."/>
            <person name="Chaplin A.V."/>
            <person name="Motuzova O.V."/>
            <person name="Kafarskaia L.I."/>
            <person name="Khokhlova E.V."/>
            <person name="Efimov B.A."/>
        </authorList>
    </citation>
    <scope>NUCLEOTIDE SEQUENCE [LARGE SCALE GENOMIC DNA]</scope>
    <source>
        <strain evidence="6 7">627</strain>
    </source>
</reference>
<keyword evidence="4" id="KW-0169">Cobalamin biosynthesis</keyword>
<comment type="caution">
    <text evidence="6">The sequence shown here is derived from an EMBL/GenBank/DDBJ whole genome shotgun (WGS) entry which is preliminary data.</text>
</comment>
<proteinExistence type="inferred from homology"/>
<dbReference type="Proteomes" id="UP000030889">
    <property type="component" value="Unassembled WGS sequence"/>
</dbReference>
<dbReference type="RefSeq" id="WP_035473897.1">
    <property type="nucleotide sequence ID" value="NZ_JRGF01000010.1"/>
</dbReference>
<keyword evidence="7" id="KW-1185">Reference proteome</keyword>
<dbReference type="InterPro" id="IPR036451">
    <property type="entry name" value="CblAdoTrfase-like_sf"/>
</dbReference>
<comment type="pathway">
    <text evidence="4">Cofactor biosynthesis; adenosylcobalamin biosynthesis; adenosylcobalamin from cob(II)yrinate a,c-diamide: step 2/7.</text>
</comment>
<dbReference type="PANTHER" id="PTHR12213">
    <property type="entry name" value="CORRINOID ADENOSYLTRANSFERASE"/>
    <property type="match status" value="1"/>
</dbReference>